<protein>
    <submittedName>
        <fullName evidence="1 3">Uncharacterized protein</fullName>
    </submittedName>
</protein>
<reference evidence="1 2" key="2">
    <citation type="submission" date="2018-11" db="EMBL/GenBank/DDBJ databases">
        <authorList>
            <consortium name="Pathogen Informatics"/>
        </authorList>
    </citation>
    <scope>NUCLEOTIDE SEQUENCE [LARGE SCALE GENOMIC DNA]</scope>
</reference>
<reference evidence="3" key="1">
    <citation type="submission" date="2016-06" db="UniProtKB">
        <authorList>
            <consortium name="WormBaseParasite"/>
        </authorList>
    </citation>
    <scope>IDENTIFICATION</scope>
</reference>
<proteinExistence type="predicted"/>
<dbReference type="EMBL" id="UYRT01083979">
    <property type="protein sequence ID" value="VDN28193.1"/>
    <property type="molecule type" value="Genomic_DNA"/>
</dbReference>
<evidence type="ECO:0000313" key="1">
    <source>
        <dbReference type="EMBL" id="VDN28193.1"/>
    </source>
</evidence>
<sequence>MKHVDKTGSWDQRSRTTWWSATGLYFGYGVEDEVADSAGPWRPGGLSEIQNQKPGLFGRWILVLSPCSGDIFDLAH</sequence>
<organism evidence="3">
    <name type="scientific">Gongylonema pulchrum</name>
    <dbReference type="NCBI Taxonomy" id="637853"/>
    <lineage>
        <taxon>Eukaryota</taxon>
        <taxon>Metazoa</taxon>
        <taxon>Ecdysozoa</taxon>
        <taxon>Nematoda</taxon>
        <taxon>Chromadorea</taxon>
        <taxon>Rhabditida</taxon>
        <taxon>Spirurina</taxon>
        <taxon>Spiruromorpha</taxon>
        <taxon>Spiruroidea</taxon>
        <taxon>Gongylonematidae</taxon>
        <taxon>Gongylonema</taxon>
    </lineage>
</organism>
<dbReference type="AlphaFoldDB" id="A0A183E6K8"/>
<name>A0A183E6K8_9BILA</name>
<evidence type="ECO:0000313" key="2">
    <source>
        <dbReference type="Proteomes" id="UP000271098"/>
    </source>
</evidence>
<dbReference type="WBParaSite" id="GPUH_0001662101-mRNA-1">
    <property type="protein sequence ID" value="GPUH_0001662101-mRNA-1"/>
    <property type="gene ID" value="GPUH_0001662101"/>
</dbReference>
<evidence type="ECO:0000313" key="3">
    <source>
        <dbReference type="WBParaSite" id="GPUH_0001662101-mRNA-1"/>
    </source>
</evidence>
<accession>A0A183E6K8</accession>
<dbReference type="Proteomes" id="UP000271098">
    <property type="component" value="Unassembled WGS sequence"/>
</dbReference>
<keyword evidence="2" id="KW-1185">Reference proteome</keyword>
<gene>
    <name evidence="1" type="ORF">GPUH_LOCUS16599</name>
</gene>